<reference evidence="1" key="1">
    <citation type="journal article" date="2015" name="New Phytol.">
        <title>Arctic plant origins and early formation of circumarctic distributions: a case study of the mountain sorrel, Oxyria digyna.</title>
        <authorList>
            <person name="Wang Q."/>
            <person name="Liu J."/>
            <person name="Allen G.A."/>
            <person name="Ma Y."/>
            <person name="Yue W."/>
            <person name="Marr K.L."/>
            <person name="Abbott R.J."/>
        </authorList>
    </citation>
    <scope>NUCLEOTIDE SEQUENCE</scope>
</reference>
<proteinExistence type="predicted"/>
<protein>
    <submittedName>
        <fullName evidence="1">Uncharacterized protein</fullName>
    </submittedName>
</protein>
<feature type="non-terminal residue" evidence="1">
    <location>
        <position position="1"/>
    </location>
</feature>
<accession>A0A0K0XR74</accession>
<dbReference type="EMBL" id="KR003487">
    <property type="protein sequence ID" value="AKS40165.1"/>
    <property type="molecule type" value="Genomic_DNA"/>
</dbReference>
<feature type="non-terminal residue" evidence="1">
    <location>
        <position position="46"/>
    </location>
</feature>
<organism evidence="1">
    <name type="scientific">Oxyria digyna</name>
    <dbReference type="NCBI Taxonomy" id="284366"/>
    <lineage>
        <taxon>Eukaryota</taxon>
        <taxon>Viridiplantae</taxon>
        <taxon>Streptophyta</taxon>
        <taxon>Embryophyta</taxon>
        <taxon>Tracheophyta</taxon>
        <taxon>Spermatophyta</taxon>
        <taxon>Magnoliopsida</taxon>
        <taxon>eudicotyledons</taxon>
        <taxon>Gunneridae</taxon>
        <taxon>Pentapetalae</taxon>
        <taxon>Caryophyllales</taxon>
        <taxon>Polygonaceae</taxon>
        <taxon>Polygonoideae</taxon>
        <taxon>Rumiceae</taxon>
        <taxon>Oxyria</taxon>
    </lineage>
</organism>
<gene>
    <name evidence="1" type="primary">ODIG_3375</name>
</gene>
<sequence>YFLLCVECIVVNIILPRFLYFDPGAIVVPYLRNSPGWRAPKLRIPV</sequence>
<evidence type="ECO:0000313" key="1">
    <source>
        <dbReference type="EMBL" id="AKS40165.1"/>
    </source>
</evidence>
<name>A0A0K0XR74_9CARY</name>
<dbReference type="AlphaFoldDB" id="A0A0K0XR74"/>